<dbReference type="AlphaFoldDB" id="A0A068NVB6"/>
<dbReference type="KEGG" id="fgi:OP10G_3347"/>
<accession>A0A068NVB6</accession>
<reference evidence="1 2" key="1">
    <citation type="journal article" date="2014" name="PLoS ONE">
        <title>The first complete genome sequence of the class fimbriimonadia in the phylum armatimonadetes.</title>
        <authorList>
            <person name="Hu Z.Y."/>
            <person name="Wang Y.Z."/>
            <person name="Im W.T."/>
            <person name="Wang S.Y."/>
            <person name="Zhao G.P."/>
            <person name="Zheng H.J."/>
            <person name="Quan Z.X."/>
        </authorList>
    </citation>
    <scope>NUCLEOTIDE SEQUENCE [LARGE SCALE GENOMIC DNA]</scope>
    <source>
        <strain evidence="1">Gsoil 348</strain>
    </source>
</reference>
<keyword evidence="2" id="KW-1185">Reference proteome</keyword>
<name>A0A068NVB6_FIMGI</name>
<sequence length="43" mass="4962">MMLSMSPNHAIIRSVQPKRPDLQRIWEQISEPSAEFAAQILIK</sequence>
<dbReference type="HOGENOM" id="CLU_3233911_0_0_0"/>
<organism evidence="1 2">
    <name type="scientific">Fimbriimonas ginsengisoli Gsoil 348</name>
    <dbReference type="NCBI Taxonomy" id="661478"/>
    <lineage>
        <taxon>Bacteria</taxon>
        <taxon>Bacillati</taxon>
        <taxon>Armatimonadota</taxon>
        <taxon>Fimbriimonadia</taxon>
        <taxon>Fimbriimonadales</taxon>
        <taxon>Fimbriimonadaceae</taxon>
        <taxon>Fimbriimonas</taxon>
    </lineage>
</organism>
<protein>
    <submittedName>
        <fullName evidence="1">Uncharacterized protein</fullName>
    </submittedName>
</protein>
<dbReference type="Proteomes" id="UP000027982">
    <property type="component" value="Chromosome"/>
</dbReference>
<evidence type="ECO:0000313" key="2">
    <source>
        <dbReference type="Proteomes" id="UP000027982"/>
    </source>
</evidence>
<evidence type="ECO:0000313" key="1">
    <source>
        <dbReference type="EMBL" id="AIE86715.1"/>
    </source>
</evidence>
<dbReference type="EMBL" id="CP007139">
    <property type="protein sequence ID" value="AIE86715.1"/>
    <property type="molecule type" value="Genomic_DNA"/>
</dbReference>
<proteinExistence type="predicted"/>
<gene>
    <name evidence="1" type="ORF">OP10G_3347</name>
</gene>